<keyword evidence="2" id="KW-1185">Reference proteome</keyword>
<organism evidence="1 2">
    <name type="scientific">Pseudoalteromonas neustonica</name>
    <dbReference type="NCBI Taxonomy" id="1840331"/>
    <lineage>
        <taxon>Bacteria</taxon>
        <taxon>Pseudomonadati</taxon>
        <taxon>Pseudomonadota</taxon>
        <taxon>Gammaproteobacteria</taxon>
        <taxon>Alteromonadales</taxon>
        <taxon>Pseudoalteromonadaceae</taxon>
        <taxon>Pseudoalteromonas</taxon>
    </lineage>
</organism>
<dbReference type="Proteomes" id="UP000317938">
    <property type="component" value="Unassembled WGS sequence"/>
</dbReference>
<proteinExistence type="predicted"/>
<keyword evidence="1" id="KW-0456">Lyase</keyword>
<dbReference type="RefSeq" id="WP_145239647.1">
    <property type="nucleotide sequence ID" value="NZ_VNFF01000013.1"/>
</dbReference>
<dbReference type="GO" id="GO:0016829">
    <property type="term" value="F:lyase activity"/>
    <property type="evidence" value="ECO:0007669"/>
    <property type="project" value="UniProtKB-KW"/>
</dbReference>
<dbReference type="InterPro" id="IPR011050">
    <property type="entry name" value="Pectin_lyase_fold/virulence"/>
</dbReference>
<dbReference type="Gene3D" id="2.160.20.10">
    <property type="entry name" value="Single-stranded right-handed beta-helix, Pectin lyase-like"/>
    <property type="match status" value="1"/>
</dbReference>
<accession>A0ABY3FBI1</accession>
<dbReference type="EMBL" id="VNFF01000013">
    <property type="protein sequence ID" value="TVU82126.1"/>
    <property type="molecule type" value="Genomic_DNA"/>
</dbReference>
<comment type="caution">
    <text evidence="1">The sequence shown here is derived from an EMBL/GenBank/DDBJ whole genome shotgun (WGS) entry which is preliminary data.</text>
</comment>
<dbReference type="SUPFAM" id="SSF51126">
    <property type="entry name" value="Pectin lyase-like"/>
    <property type="match status" value="1"/>
</dbReference>
<protein>
    <submittedName>
        <fullName evidence="1">Poly(Beta-D-mannuronate) lyase</fullName>
    </submittedName>
</protein>
<name>A0ABY3FBI1_9GAMM</name>
<dbReference type="InterPro" id="IPR012334">
    <property type="entry name" value="Pectin_lyas_fold"/>
</dbReference>
<dbReference type="Gene3D" id="2.60.40.2700">
    <property type="match status" value="3"/>
</dbReference>
<evidence type="ECO:0000313" key="2">
    <source>
        <dbReference type="Proteomes" id="UP000317938"/>
    </source>
</evidence>
<evidence type="ECO:0000313" key="1">
    <source>
        <dbReference type="EMBL" id="TVU82126.1"/>
    </source>
</evidence>
<sequence>MNLKNFALCAVALAIVGCNSDSKNNDNTLGSIALTGTPLSGETLNTSVTDADGISGDINYYWYADGQLIAGANSASFTLTDEQVGFAISAQASYTDNGGTNESRVSNATAEVAAIAYDAAVAITGNALIGSTLTATVSDQNGFDSETIAYAWFADGVQIDGEVLPELVLTEAHIGAVITVTATFVDDRGFSESATSAATNAVERVNSQGIVTINGTPTIGNTMVAVVSDEDGASGTITYQWFADDVAISGETASEYVVLAAQEDQVITVKVSYTDDNGFTEENVSAPSLPVSADAVNIDGTLNIIGSVPYLSNAVLTAELVEQNGFDEASVTYTWSADGVEIANSNSKTFTPTDYAGAIISVTASYTDNDGYPETVTGSLDSLVYTQVVNNAAELATALNGVVAGAVIGLNSNQYADPAEILLTNAVTIRAVEGQTPVILGEACIHVAAGVDGAAVTGLTFKNIDTKASSFCSNEENAVIYSEGDNFVFSENTMDGDQADLNKTDYHWLVLKGNSALVERNTFSNRNNAAKGSVIKMASSSANHLVQYNFFGESINPNYADSSLLLLNLGSTTGTDAADNANFTIQYNRIDNFVSGRRLMRVQTSGAKIHGNTIINPNGAISLEDGGFNTVSDNIIIRTTDVKDSNDRPSGVLVTPLGHKITNNYIAGIRADGKETGGIVFTPNPFSQATGGVPNSGNQAILDGSGDFTLSVKNNTVLNSIQPIVFSTEVGSKAGVGDCDELTPDNNAVLYGLTKNFFKINFDANLIANGVGEKDNSLATSQGYFLNFDYASSPSAHAFEYDCDLINHTVSNFSNNYGFTDSYASGDVEDDFWVDFRNEKGNGSFDSDGAVDQDPAANSKEVPALITAANTLTETDPSSAQAIAGAKGLHYIQASEVGVGSTWKVQPE</sequence>
<gene>
    <name evidence="1" type="ORF">FQP85_13905</name>
</gene>
<reference evidence="1 2" key="1">
    <citation type="submission" date="2019-07" db="EMBL/GenBank/DDBJ databases">
        <title>Diversity of Bacteria from Kongsfjorden, Arctic.</title>
        <authorList>
            <person name="Yu Y."/>
        </authorList>
    </citation>
    <scope>NUCLEOTIDE SEQUENCE [LARGE SCALE GENOMIC DNA]</scope>
    <source>
        <strain evidence="1 2">SM1927</strain>
    </source>
</reference>
<dbReference type="PROSITE" id="PS51257">
    <property type="entry name" value="PROKAR_LIPOPROTEIN"/>
    <property type="match status" value="1"/>
</dbReference>